<dbReference type="EMBL" id="JAAZON010000099">
    <property type="protein sequence ID" value="NMC62014.1"/>
    <property type="molecule type" value="Genomic_DNA"/>
</dbReference>
<dbReference type="GO" id="GO:0016887">
    <property type="term" value="F:ATP hydrolysis activity"/>
    <property type="evidence" value="ECO:0007669"/>
    <property type="project" value="InterPro"/>
</dbReference>
<evidence type="ECO:0000259" key="2">
    <source>
        <dbReference type="Pfam" id="PF13476"/>
    </source>
</evidence>
<proteinExistence type="predicted"/>
<reference evidence="3 4" key="1">
    <citation type="journal article" date="2020" name="Biotechnol. Biofuels">
        <title>New insights from the biogas microbiome by comprehensive genome-resolved metagenomics of nearly 1600 species originating from multiple anaerobic digesters.</title>
        <authorList>
            <person name="Campanaro S."/>
            <person name="Treu L."/>
            <person name="Rodriguez-R L.M."/>
            <person name="Kovalovszki A."/>
            <person name="Ziels R.M."/>
            <person name="Maus I."/>
            <person name="Zhu X."/>
            <person name="Kougias P.G."/>
            <person name="Basile A."/>
            <person name="Luo G."/>
            <person name="Schluter A."/>
            <person name="Konstantinidis K.T."/>
            <person name="Angelidaki I."/>
        </authorList>
    </citation>
    <scope>NUCLEOTIDE SEQUENCE [LARGE SCALE GENOMIC DNA]</scope>
    <source>
        <strain evidence="3">AS27yjCOA_65</strain>
    </source>
</reference>
<evidence type="ECO:0000256" key="1">
    <source>
        <dbReference type="SAM" id="Coils"/>
    </source>
</evidence>
<name>A0A7X9FPU1_9DELT</name>
<feature type="coiled-coil region" evidence="1">
    <location>
        <begin position="597"/>
        <end position="681"/>
    </location>
</feature>
<protein>
    <submittedName>
        <fullName evidence="3">SMC family ATPase</fullName>
    </submittedName>
</protein>
<dbReference type="SUPFAM" id="SSF52540">
    <property type="entry name" value="P-loop containing nucleoside triphosphate hydrolases"/>
    <property type="match status" value="1"/>
</dbReference>
<feature type="coiled-coil region" evidence="1">
    <location>
        <begin position="318"/>
        <end position="414"/>
    </location>
</feature>
<keyword evidence="1" id="KW-0175">Coiled coil</keyword>
<feature type="coiled-coil region" evidence="1">
    <location>
        <begin position="190"/>
        <end position="281"/>
    </location>
</feature>
<dbReference type="InterPro" id="IPR038729">
    <property type="entry name" value="Rad50/SbcC_AAA"/>
</dbReference>
<dbReference type="Proteomes" id="UP000524246">
    <property type="component" value="Unassembled WGS sequence"/>
</dbReference>
<feature type="coiled-coil region" evidence="1">
    <location>
        <begin position="464"/>
        <end position="498"/>
    </location>
</feature>
<comment type="caution">
    <text evidence="3">The sequence shown here is derived from an EMBL/GenBank/DDBJ whole genome shotgun (WGS) entry which is preliminary data.</text>
</comment>
<gene>
    <name evidence="3" type="ORF">GYA55_02475</name>
</gene>
<dbReference type="Pfam" id="PF13476">
    <property type="entry name" value="AAA_23"/>
    <property type="match status" value="1"/>
</dbReference>
<sequence>MRPISITMRAFGCYAKEQTIDFSHLPESSLFLIHGPTGSGKSTILDAICFALYGRPASEGRKANELRSQLATSSLRTEVKFEFSLGSHAFRAQRSTEHPVKKKRGEGFTLEAADAALFELKDPAVPDLVASGIKKVNDKIEELLGLSFEHFRQLIVIPQNQFLRLLVADTNDRIQIFEKLFQTERFRRIEDALRIQFSEVNQKIAEIKEKRNVLAESEGVKNIEDLRLKIKLLESDLIAVKEKELQNENALKSAQSEESNAKEIVQRLREYEEAHESYNHLKLNVPLIEKERFRLNKARQSQEIEASFLAWSNAKTRLSKAQILLDEASGQLEKAKAVFEAQSQREQELGKLERVLENLIERIGATEFKASAWTEKEKQYKAESSQLRALKEKLESLESSYQNLTVQAKDIEETLNAKKVLWEGSHAARLALLLKEGKPCPVCGSQEHPAPAQTIKECPTDNEIQALESDSRRFQIKLQELRQEKALLKESITRLSESTSNLSKELELERDLAEKYEHMIEEREATSQQISAHRKAIEESKKEFSLAYSTHSSRLEALETEKRDFEQFNSQFSIALSKQQFSGLDDFLKFRLPEEERLKLDRTIKDFEAKLAVAKDRYIKAKSVLTEAPIPDMAAIKKKKKQAEEEYKFSIKERGVLQERIKRSKNNLRSLEKILDELSLMEKRWEATKQLADIAMGNNSLRISFHSFCLSAFLDDVLLSASERLRIMSDGRYELERQGDPTDRRMKSGLDIRVFDNYTGQTRSGNSLSGGEGFLAALSLALGLADVVQSYMGGIRMDTIFIDEGFGNLDPESLDRAIQALVSLQKSGRLVGIISHVPELLSRINLKIETISGRSGSSVRTNF</sequence>
<dbReference type="Pfam" id="PF13558">
    <property type="entry name" value="SbcC_Walker_B"/>
    <property type="match status" value="1"/>
</dbReference>
<accession>A0A7X9FPU1</accession>
<dbReference type="PANTHER" id="PTHR32114">
    <property type="entry name" value="ABC TRANSPORTER ABCH.3"/>
    <property type="match status" value="1"/>
</dbReference>
<dbReference type="GO" id="GO:0006302">
    <property type="term" value="P:double-strand break repair"/>
    <property type="evidence" value="ECO:0007669"/>
    <property type="project" value="InterPro"/>
</dbReference>
<evidence type="ECO:0000313" key="4">
    <source>
        <dbReference type="Proteomes" id="UP000524246"/>
    </source>
</evidence>
<dbReference type="SUPFAM" id="SSF75712">
    <property type="entry name" value="Rad50 coiled-coil Zn hook"/>
    <property type="match status" value="1"/>
</dbReference>
<dbReference type="PANTHER" id="PTHR32114:SF2">
    <property type="entry name" value="ABC TRANSPORTER ABCH.3"/>
    <property type="match status" value="1"/>
</dbReference>
<evidence type="ECO:0000313" key="3">
    <source>
        <dbReference type="EMBL" id="NMC62014.1"/>
    </source>
</evidence>
<dbReference type="InterPro" id="IPR027417">
    <property type="entry name" value="P-loop_NTPase"/>
</dbReference>
<dbReference type="AlphaFoldDB" id="A0A7X9FPU1"/>
<feature type="domain" description="Rad50/SbcC-type AAA" evidence="2">
    <location>
        <begin position="5"/>
        <end position="237"/>
    </location>
</feature>
<dbReference type="Gene3D" id="3.40.50.300">
    <property type="entry name" value="P-loop containing nucleotide triphosphate hydrolases"/>
    <property type="match status" value="2"/>
</dbReference>
<organism evidence="3 4">
    <name type="scientific">SAR324 cluster bacterium</name>
    <dbReference type="NCBI Taxonomy" id="2024889"/>
    <lineage>
        <taxon>Bacteria</taxon>
        <taxon>Deltaproteobacteria</taxon>
        <taxon>SAR324 cluster</taxon>
    </lineage>
</organism>